<keyword evidence="1" id="KW-0472">Membrane</keyword>
<keyword evidence="3" id="KW-1185">Reference proteome</keyword>
<feature type="transmembrane region" description="Helical" evidence="1">
    <location>
        <begin position="124"/>
        <end position="143"/>
    </location>
</feature>
<keyword evidence="1" id="KW-1133">Transmembrane helix</keyword>
<dbReference type="EMBL" id="JARKHS020020785">
    <property type="protein sequence ID" value="KAK8770644.1"/>
    <property type="molecule type" value="Genomic_DNA"/>
</dbReference>
<evidence type="ECO:0000256" key="1">
    <source>
        <dbReference type="SAM" id="Phobius"/>
    </source>
</evidence>
<keyword evidence="1" id="KW-0812">Transmembrane</keyword>
<reference evidence="2 3" key="1">
    <citation type="journal article" date="2023" name="Arcadia Sci">
        <title>De novo assembly of a long-read Amblyomma americanum tick genome.</title>
        <authorList>
            <person name="Chou S."/>
            <person name="Poskanzer K.E."/>
            <person name="Rollins M."/>
            <person name="Thuy-Boun P.S."/>
        </authorList>
    </citation>
    <scope>NUCLEOTIDE SEQUENCE [LARGE SCALE GENOMIC DNA]</scope>
    <source>
        <strain evidence="2">F_SG_1</strain>
        <tissue evidence="2">Salivary glands</tissue>
    </source>
</reference>
<sequence>MDTKLHFTLLVNAVRLKSVVVRRRQRTVEFLLPVKGLVLKTQKEWRHGRICAQKEQLVSMRHRDGWPELMEPAAAVVCTVAILFASSPAACTDTTPAETSGLPALSYGNRTLAGSQAQPANRGALMATALPATLGLGGLLYGLTVLPALIALFGSGGAFPLTGFLGSLFREKRSSSDDSAKAKKDASNLLAVLQEALQRWDGASDSCRSMFVCQVAKEALNAGYLPDMRPFDGLFSLFLGDYGKSPSTGKDAKALFPHQLFFHAMRDGFRGCKAKHDCDAPLQPPRYPRTGKH</sequence>
<evidence type="ECO:0000313" key="2">
    <source>
        <dbReference type="EMBL" id="KAK8770644.1"/>
    </source>
</evidence>
<comment type="caution">
    <text evidence="2">The sequence shown here is derived from an EMBL/GenBank/DDBJ whole genome shotgun (WGS) entry which is preliminary data.</text>
</comment>
<gene>
    <name evidence="2" type="ORF">V5799_012892</name>
</gene>
<organism evidence="2 3">
    <name type="scientific">Amblyomma americanum</name>
    <name type="common">Lone star tick</name>
    <dbReference type="NCBI Taxonomy" id="6943"/>
    <lineage>
        <taxon>Eukaryota</taxon>
        <taxon>Metazoa</taxon>
        <taxon>Ecdysozoa</taxon>
        <taxon>Arthropoda</taxon>
        <taxon>Chelicerata</taxon>
        <taxon>Arachnida</taxon>
        <taxon>Acari</taxon>
        <taxon>Parasitiformes</taxon>
        <taxon>Ixodida</taxon>
        <taxon>Ixodoidea</taxon>
        <taxon>Ixodidae</taxon>
        <taxon>Amblyomminae</taxon>
        <taxon>Amblyomma</taxon>
    </lineage>
</organism>
<evidence type="ECO:0000313" key="3">
    <source>
        <dbReference type="Proteomes" id="UP001321473"/>
    </source>
</evidence>
<protein>
    <submittedName>
        <fullName evidence="2">Uncharacterized protein</fullName>
    </submittedName>
</protein>
<dbReference type="AlphaFoldDB" id="A0AAQ4E7J3"/>
<proteinExistence type="predicted"/>
<dbReference type="Proteomes" id="UP001321473">
    <property type="component" value="Unassembled WGS sequence"/>
</dbReference>
<accession>A0AAQ4E7J3</accession>
<name>A0AAQ4E7J3_AMBAM</name>